<name>A0A0H1R1F8_9EURY</name>
<evidence type="ECO:0000256" key="4">
    <source>
        <dbReference type="ARBA" id="ARBA00022989"/>
    </source>
</evidence>
<dbReference type="RefSeq" id="WP_048179444.1">
    <property type="nucleotide sequence ID" value="NZ_JXOJ01000001.1"/>
</dbReference>
<dbReference type="AlphaFoldDB" id="A0A0H1R1F8"/>
<dbReference type="OrthoDB" id="50539at2157"/>
<dbReference type="GO" id="GO:0045259">
    <property type="term" value="C:proton-transporting ATP synthase complex"/>
    <property type="evidence" value="ECO:0007669"/>
    <property type="project" value="InterPro"/>
</dbReference>
<feature type="transmembrane region" description="Helical" evidence="6">
    <location>
        <begin position="61"/>
        <end position="84"/>
    </location>
</feature>
<dbReference type="STRING" id="1550566.SZ63_00445"/>
<sequence length="85" mass="8457">MVDFGTAELTLEMIQASQAGMSAVGAGLAVGLTGVGTGLAEMGIGAAAVGATAENRDMFGLALLFTVIPETIVIFGLVVALLLLF</sequence>
<dbReference type="Pfam" id="PF00137">
    <property type="entry name" value="ATP-synt_C"/>
    <property type="match status" value="1"/>
</dbReference>
<evidence type="ECO:0000313" key="8">
    <source>
        <dbReference type="EMBL" id="KLK88973.1"/>
    </source>
</evidence>
<feature type="domain" description="V-ATPase proteolipid subunit C-like" evidence="7">
    <location>
        <begin position="24"/>
        <end position="83"/>
    </location>
</feature>
<keyword evidence="5 6" id="KW-0472">Membrane</keyword>
<dbReference type="GO" id="GO:0015986">
    <property type="term" value="P:proton motive force-driven ATP synthesis"/>
    <property type="evidence" value="ECO:0007669"/>
    <property type="project" value="InterPro"/>
</dbReference>
<keyword evidence="3 6" id="KW-0812">Transmembrane</keyword>
<dbReference type="InterPro" id="IPR002379">
    <property type="entry name" value="ATPase_proteolipid_c-like_dom"/>
</dbReference>
<evidence type="ECO:0000313" key="9">
    <source>
        <dbReference type="Proteomes" id="UP000035301"/>
    </source>
</evidence>
<reference evidence="8 9" key="1">
    <citation type="journal article" date="2015" name="Int. J. Syst. Evol. Microbiol.">
        <title>Methanoculleus sediminis sp. nov., a methanogen from sediments near a submarine mud volcano.</title>
        <authorList>
            <person name="Chen S.C."/>
            <person name="Chen M.F."/>
            <person name="Lai M.C."/>
            <person name="Weng C.Y."/>
            <person name="Wu S.Y."/>
            <person name="Lin S."/>
            <person name="Yang T.F."/>
            <person name="Chen P.C."/>
        </authorList>
    </citation>
    <scope>NUCLEOTIDE SEQUENCE [LARGE SCALE GENOMIC DNA]</scope>
    <source>
        <strain evidence="8 9">S3Fa</strain>
    </source>
</reference>
<keyword evidence="9" id="KW-1185">Reference proteome</keyword>
<evidence type="ECO:0000256" key="6">
    <source>
        <dbReference type="SAM" id="Phobius"/>
    </source>
</evidence>
<proteinExistence type="inferred from homology"/>
<organism evidence="8 9">
    <name type="scientific">Methanoculleus sediminis</name>
    <dbReference type="NCBI Taxonomy" id="1550566"/>
    <lineage>
        <taxon>Archaea</taxon>
        <taxon>Methanobacteriati</taxon>
        <taxon>Methanobacteriota</taxon>
        <taxon>Stenosarchaea group</taxon>
        <taxon>Methanomicrobia</taxon>
        <taxon>Methanomicrobiales</taxon>
        <taxon>Methanomicrobiaceae</taxon>
        <taxon>Methanoculleus</taxon>
    </lineage>
</organism>
<dbReference type="InterPro" id="IPR035921">
    <property type="entry name" value="F/V-ATP_Csub_sf"/>
</dbReference>
<dbReference type="GO" id="GO:0033177">
    <property type="term" value="C:proton-transporting two-sector ATPase complex, proton-transporting domain"/>
    <property type="evidence" value="ECO:0007669"/>
    <property type="project" value="InterPro"/>
</dbReference>
<evidence type="ECO:0000259" key="7">
    <source>
        <dbReference type="Pfam" id="PF00137"/>
    </source>
</evidence>
<dbReference type="Proteomes" id="UP000035301">
    <property type="component" value="Unassembled WGS sequence"/>
</dbReference>
<dbReference type="SUPFAM" id="SSF81333">
    <property type="entry name" value="F1F0 ATP synthase subunit C"/>
    <property type="match status" value="1"/>
</dbReference>
<dbReference type="Gene3D" id="1.20.120.610">
    <property type="entry name" value="lithium bound rotor ring of v- atpase"/>
    <property type="match status" value="1"/>
</dbReference>
<gene>
    <name evidence="8" type="ORF">SZ63_00445</name>
</gene>
<dbReference type="CDD" id="cd18181">
    <property type="entry name" value="ATP-synt_Vo_Ao_c_TtATPase_like"/>
    <property type="match status" value="1"/>
</dbReference>
<evidence type="ECO:0000256" key="1">
    <source>
        <dbReference type="ARBA" id="ARBA00004141"/>
    </source>
</evidence>
<feature type="transmembrane region" description="Helical" evidence="6">
    <location>
        <begin position="20"/>
        <end position="40"/>
    </location>
</feature>
<comment type="caution">
    <text evidence="8">The sequence shown here is derived from an EMBL/GenBank/DDBJ whole genome shotgun (WGS) entry which is preliminary data.</text>
</comment>
<comment type="subcellular location">
    <subcellularLocation>
        <location evidence="1">Membrane</location>
        <topology evidence="1">Multi-pass membrane protein</topology>
    </subcellularLocation>
</comment>
<dbReference type="PATRIC" id="fig|1550566.3.peg.100"/>
<accession>A0A0H1R1F8</accession>
<dbReference type="PRINTS" id="PR00124">
    <property type="entry name" value="ATPASEC"/>
</dbReference>
<evidence type="ECO:0000256" key="3">
    <source>
        <dbReference type="ARBA" id="ARBA00022692"/>
    </source>
</evidence>
<evidence type="ECO:0000256" key="5">
    <source>
        <dbReference type="ARBA" id="ARBA00023136"/>
    </source>
</evidence>
<dbReference type="GO" id="GO:0015078">
    <property type="term" value="F:proton transmembrane transporter activity"/>
    <property type="evidence" value="ECO:0007669"/>
    <property type="project" value="InterPro"/>
</dbReference>
<dbReference type="EMBL" id="JXOJ01000001">
    <property type="protein sequence ID" value="KLK88973.1"/>
    <property type="molecule type" value="Genomic_DNA"/>
</dbReference>
<evidence type="ECO:0000256" key="2">
    <source>
        <dbReference type="ARBA" id="ARBA00006704"/>
    </source>
</evidence>
<comment type="similarity">
    <text evidence="2">Belongs to the ATPase C chain family.</text>
</comment>
<protein>
    <submittedName>
        <fullName evidence="8">ATPase</fullName>
    </submittedName>
</protein>
<dbReference type="InterPro" id="IPR000454">
    <property type="entry name" value="ATP_synth_F0_csu"/>
</dbReference>
<keyword evidence="4 6" id="KW-1133">Transmembrane helix</keyword>